<protein>
    <submittedName>
        <fullName evidence="3">Uncharacterized protein</fullName>
    </submittedName>
</protein>
<feature type="compositionally biased region" description="Basic and acidic residues" evidence="2">
    <location>
        <begin position="173"/>
        <end position="197"/>
    </location>
</feature>
<evidence type="ECO:0000256" key="1">
    <source>
        <dbReference type="SAM" id="Coils"/>
    </source>
</evidence>
<evidence type="ECO:0000313" key="3">
    <source>
        <dbReference type="EMBL" id="OWZ03282.1"/>
    </source>
</evidence>
<feature type="region of interest" description="Disordered" evidence="2">
    <location>
        <begin position="325"/>
        <end position="392"/>
    </location>
</feature>
<name>A0A225VD81_9STRA</name>
<feature type="compositionally biased region" description="Acidic residues" evidence="2">
    <location>
        <begin position="342"/>
        <end position="357"/>
    </location>
</feature>
<dbReference type="EMBL" id="NBNE01005614">
    <property type="protein sequence ID" value="OWZ03282.1"/>
    <property type="molecule type" value="Genomic_DNA"/>
</dbReference>
<comment type="caution">
    <text evidence="3">The sequence shown here is derived from an EMBL/GenBank/DDBJ whole genome shotgun (WGS) entry which is preliminary data.</text>
</comment>
<organism evidence="3 4">
    <name type="scientific">Phytophthora megakarya</name>
    <dbReference type="NCBI Taxonomy" id="4795"/>
    <lineage>
        <taxon>Eukaryota</taxon>
        <taxon>Sar</taxon>
        <taxon>Stramenopiles</taxon>
        <taxon>Oomycota</taxon>
        <taxon>Peronosporomycetes</taxon>
        <taxon>Peronosporales</taxon>
        <taxon>Peronosporaceae</taxon>
        <taxon>Phytophthora</taxon>
    </lineage>
</organism>
<sequence>MMLSHQLAMTDQSTQDATKGLILIERLNKELVFVRGSLKKHIQKQDRDHEFHAGRHRSDLQKYLAEDQANIRGLQAKVTALQAQLRTADARQDVRHQLRLNVDQIMNFLNANSQPNLQWPRLRSLLGHCRDNTRVSTSWKTTISIMAADDPSVSTAAYIPVQRPDEDGDEESKDGGFTRGHPRESQEYPSEWIRESNDPCRPDGDILLRDVDAAREMLNLFPVIWSNLRLDIRALILYGVNYEGALEWLGEDRPVHSCFHQGPLLKMLLRMMFWNELDGTSWTKYVPRRYFVVARAKLDSLLENDDHPDLWGPLVPVVEDVLDEETQTPERGDPTDQNWTNDADDAGNDDDDYDDPMVESPSKSTCAKTKRGRIAPAEAKTPAKRQHQRKTCAALAIKSI</sequence>
<gene>
    <name evidence="3" type="ORF">PHMEG_00025021</name>
</gene>
<feature type="coiled-coil region" evidence="1">
    <location>
        <begin position="64"/>
        <end position="91"/>
    </location>
</feature>
<dbReference type="OrthoDB" id="10645901at2759"/>
<reference evidence="4" key="1">
    <citation type="submission" date="2017-03" db="EMBL/GenBank/DDBJ databases">
        <title>Phytopthora megakarya and P. palmivora, two closely related causual agents of cacao black pod achieved similar genome size and gene model numbers by different mechanisms.</title>
        <authorList>
            <person name="Ali S."/>
            <person name="Shao J."/>
            <person name="Larry D.J."/>
            <person name="Kronmiller B."/>
            <person name="Shen D."/>
            <person name="Strem M.D."/>
            <person name="Melnick R.L."/>
            <person name="Guiltinan M.J."/>
            <person name="Tyler B.M."/>
            <person name="Meinhardt L.W."/>
            <person name="Bailey B.A."/>
        </authorList>
    </citation>
    <scope>NUCLEOTIDE SEQUENCE [LARGE SCALE GENOMIC DNA]</scope>
    <source>
        <strain evidence="4">zdho120</strain>
    </source>
</reference>
<evidence type="ECO:0000256" key="2">
    <source>
        <dbReference type="SAM" id="MobiDB-lite"/>
    </source>
</evidence>
<dbReference type="AlphaFoldDB" id="A0A225VD81"/>
<keyword evidence="1" id="KW-0175">Coiled coil</keyword>
<keyword evidence="4" id="KW-1185">Reference proteome</keyword>
<accession>A0A225VD81</accession>
<dbReference type="Proteomes" id="UP000198211">
    <property type="component" value="Unassembled WGS sequence"/>
</dbReference>
<evidence type="ECO:0000313" key="4">
    <source>
        <dbReference type="Proteomes" id="UP000198211"/>
    </source>
</evidence>
<feature type="region of interest" description="Disordered" evidence="2">
    <location>
        <begin position="160"/>
        <end position="197"/>
    </location>
</feature>
<proteinExistence type="predicted"/>